<dbReference type="InterPro" id="IPR005174">
    <property type="entry name" value="KIB1-4_b-propeller"/>
</dbReference>
<proteinExistence type="predicted"/>
<evidence type="ECO:0000313" key="3">
    <source>
        <dbReference type="Proteomes" id="UP001457282"/>
    </source>
</evidence>
<sequence length="267" mass="30899">MDLLGLVLKGLVSSSDYLRFSLVCKSWFCVAKDNQRQHKSRCHHPPVLLISSADEENSWNLYNVVNDKVLDMQLRVPNRRFCGSSKGWLIFLDESFVVTLLNPFSAKDKGKKKKTNATIIRLPPLRLKKEWIKSCDYYVFKAALSADPILDAKDCTLTVINSEYGRLAFIRPNSKDKRWTYVSKKLSLIEKVVYSEASDFPGCRSNCMYFNHDYDIIRNELEPYGPNDCGVYDITNHRILEPYTDDAKKLLKLARRPPIWFVPSFQL</sequence>
<dbReference type="InterPro" id="IPR050942">
    <property type="entry name" value="F-box_BR-signaling"/>
</dbReference>
<evidence type="ECO:0000259" key="1">
    <source>
        <dbReference type="Pfam" id="PF03478"/>
    </source>
</evidence>
<reference evidence="2 3" key="1">
    <citation type="journal article" date="2023" name="G3 (Bethesda)">
        <title>A chromosome-length genome assembly and annotation of blackberry (Rubus argutus, cv. 'Hillquist').</title>
        <authorList>
            <person name="Bruna T."/>
            <person name="Aryal R."/>
            <person name="Dudchenko O."/>
            <person name="Sargent D.J."/>
            <person name="Mead D."/>
            <person name="Buti M."/>
            <person name="Cavallini A."/>
            <person name="Hytonen T."/>
            <person name="Andres J."/>
            <person name="Pham M."/>
            <person name="Weisz D."/>
            <person name="Mascagni F."/>
            <person name="Usai G."/>
            <person name="Natali L."/>
            <person name="Bassil N."/>
            <person name="Fernandez G.E."/>
            <person name="Lomsadze A."/>
            <person name="Armour M."/>
            <person name="Olukolu B."/>
            <person name="Poorten T."/>
            <person name="Britton C."/>
            <person name="Davik J."/>
            <person name="Ashrafi H."/>
            <person name="Aiden E.L."/>
            <person name="Borodovsky M."/>
            <person name="Worthington M."/>
        </authorList>
    </citation>
    <scope>NUCLEOTIDE SEQUENCE [LARGE SCALE GENOMIC DNA]</scope>
    <source>
        <strain evidence="2">PI 553951</strain>
    </source>
</reference>
<accession>A0AAW1Y500</accession>
<protein>
    <recommendedName>
        <fullName evidence="1">KIB1-4 beta-propeller domain-containing protein</fullName>
    </recommendedName>
</protein>
<dbReference type="PANTHER" id="PTHR44259:SF107">
    <property type="entry name" value="F-BOX PROTEIN SKIP23-LIKE"/>
    <property type="match status" value="1"/>
</dbReference>
<dbReference type="AlphaFoldDB" id="A0AAW1Y500"/>
<name>A0AAW1Y500_RUBAR</name>
<dbReference type="Pfam" id="PF03478">
    <property type="entry name" value="Beta-prop_KIB1-4"/>
    <property type="match status" value="1"/>
</dbReference>
<evidence type="ECO:0000313" key="2">
    <source>
        <dbReference type="EMBL" id="KAK9944146.1"/>
    </source>
</evidence>
<dbReference type="InterPro" id="IPR036047">
    <property type="entry name" value="F-box-like_dom_sf"/>
</dbReference>
<feature type="domain" description="KIB1-4 beta-propeller" evidence="1">
    <location>
        <begin position="62"/>
        <end position="195"/>
    </location>
</feature>
<keyword evidence="3" id="KW-1185">Reference proteome</keyword>
<comment type="caution">
    <text evidence="2">The sequence shown here is derived from an EMBL/GenBank/DDBJ whole genome shotgun (WGS) entry which is preliminary data.</text>
</comment>
<organism evidence="2 3">
    <name type="scientific">Rubus argutus</name>
    <name type="common">Southern blackberry</name>
    <dbReference type="NCBI Taxonomy" id="59490"/>
    <lineage>
        <taxon>Eukaryota</taxon>
        <taxon>Viridiplantae</taxon>
        <taxon>Streptophyta</taxon>
        <taxon>Embryophyta</taxon>
        <taxon>Tracheophyta</taxon>
        <taxon>Spermatophyta</taxon>
        <taxon>Magnoliopsida</taxon>
        <taxon>eudicotyledons</taxon>
        <taxon>Gunneridae</taxon>
        <taxon>Pentapetalae</taxon>
        <taxon>rosids</taxon>
        <taxon>fabids</taxon>
        <taxon>Rosales</taxon>
        <taxon>Rosaceae</taxon>
        <taxon>Rosoideae</taxon>
        <taxon>Rosoideae incertae sedis</taxon>
        <taxon>Rubus</taxon>
    </lineage>
</organism>
<gene>
    <name evidence="2" type="ORF">M0R45_009727</name>
</gene>
<dbReference type="Proteomes" id="UP001457282">
    <property type="component" value="Unassembled WGS sequence"/>
</dbReference>
<dbReference type="EMBL" id="JBEDUW010000002">
    <property type="protein sequence ID" value="KAK9944146.1"/>
    <property type="molecule type" value="Genomic_DNA"/>
</dbReference>
<dbReference type="PANTHER" id="PTHR44259">
    <property type="entry name" value="OS07G0183000 PROTEIN-RELATED"/>
    <property type="match status" value="1"/>
</dbReference>
<dbReference type="SUPFAM" id="SSF81383">
    <property type="entry name" value="F-box domain"/>
    <property type="match status" value="1"/>
</dbReference>